<accession>A0A075R4Y1</accession>
<evidence type="ECO:0000313" key="1">
    <source>
        <dbReference type="EMBL" id="AIG26889.1"/>
    </source>
</evidence>
<dbReference type="AlphaFoldDB" id="A0A075R4Y1"/>
<dbReference type="Proteomes" id="UP000005850">
    <property type="component" value="Chromosome"/>
</dbReference>
<organism evidence="1 2">
    <name type="scientific">Brevibacillus laterosporus LMG 15441</name>
    <dbReference type="NCBI Taxonomy" id="1042163"/>
    <lineage>
        <taxon>Bacteria</taxon>
        <taxon>Bacillati</taxon>
        <taxon>Bacillota</taxon>
        <taxon>Bacilli</taxon>
        <taxon>Bacillales</taxon>
        <taxon>Paenibacillaceae</taxon>
        <taxon>Brevibacillus</taxon>
    </lineage>
</organism>
<evidence type="ECO:0000313" key="2">
    <source>
        <dbReference type="Proteomes" id="UP000005850"/>
    </source>
</evidence>
<reference evidence="1 2" key="1">
    <citation type="journal article" date="2011" name="J. Bacteriol.">
        <title>Genome sequence of Brevibacillus laterosporus LMG 15441, a pathogen of invertebrates.</title>
        <authorList>
            <person name="Djukic M."/>
            <person name="Poehlein A."/>
            <person name="Thurmer A."/>
            <person name="Daniel R."/>
        </authorList>
    </citation>
    <scope>NUCLEOTIDE SEQUENCE [LARGE SCALE GENOMIC DNA]</scope>
    <source>
        <strain evidence="1 2">LMG 15441</strain>
    </source>
</reference>
<keyword evidence="2" id="KW-1185">Reference proteome</keyword>
<dbReference type="HOGENOM" id="CLU_2785758_0_0_9"/>
<dbReference type="STRING" id="1042163.BRLA_c025700"/>
<dbReference type="KEGG" id="blr:BRLA_c025700"/>
<name>A0A075R4Y1_BRELA</name>
<proteinExistence type="predicted"/>
<protein>
    <submittedName>
        <fullName evidence="1">Uncharacterized protein</fullName>
    </submittedName>
</protein>
<dbReference type="EMBL" id="CP007806">
    <property type="protein sequence ID" value="AIG26889.1"/>
    <property type="molecule type" value="Genomic_DNA"/>
</dbReference>
<sequence length="68" mass="7700">MKRLQDELGLGMCCHFINLYGLTKDVSAVGCNCTGGNVFFYEMEKTNAIATSIFHFVIFLRGYQIIKK</sequence>
<gene>
    <name evidence="1" type="ORF">BRLA_c025700</name>
</gene>